<reference evidence="2" key="1">
    <citation type="journal article" date="2019" name="BMC Genomics">
        <title>A new reference genome for Sorghum bicolor reveals high levels of sequence similarity between sweet and grain genotypes: implications for the genetics of sugar metabolism.</title>
        <authorList>
            <person name="Cooper E.A."/>
            <person name="Brenton Z.W."/>
            <person name="Flinn B.S."/>
            <person name="Jenkins J."/>
            <person name="Shu S."/>
            <person name="Flowers D."/>
            <person name="Luo F."/>
            <person name="Wang Y."/>
            <person name="Xia P."/>
            <person name="Barry K."/>
            <person name="Daum C."/>
            <person name="Lipzen A."/>
            <person name="Yoshinaga Y."/>
            <person name="Schmutz J."/>
            <person name="Saski C."/>
            <person name="Vermerris W."/>
            <person name="Kresovich S."/>
        </authorList>
    </citation>
    <scope>NUCLEOTIDE SEQUENCE</scope>
</reference>
<feature type="compositionally biased region" description="Polar residues" evidence="1">
    <location>
        <begin position="1"/>
        <end position="12"/>
    </location>
</feature>
<gene>
    <name evidence="2" type="ORF">BDA96_02G192800</name>
</gene>
<organism evidence="2 3">
    <name type="scientific">Sorghum bicolor</name>
    <name type="common">Sorghum</name>
    <name type="synonym">Sorghum vulgare</name>
    <dbReference type="NCBI Taxonomy" id="4558"/>
    <lineage>
        <taxon>Eukaryota</taxon>
        <taxon>Viridiplantae</taxon>
        <taxon>Streptophyta</taxon>
        <taxon>Embryophyta</taxon>
        <taxon>Tracheophyta</taxon>
        <taxon>Spermatophyta</taxon>
        <taxon>Magnoliopsida</taxon>
        <taxon>Liliopsida</taxon>
        <taxon>Poales</taxon>
        <taxon>Poaceae</taxon>
        <taxon>PACMAD clade</taxon>
        <taxon>Panicoideae</taxon>
        <taxon>Andropogonodae</taxon>
        <taxon>Andropogoneae</taxon>
        <taxon>Sorghinae</taxon>
        <taxon>Sorghum</taxon>
    </lineage>
</organism>
<name>A0A921UTD3_SORBI</name>
<protein>
    <submittedName>
        <fullName evidence="2">Uncharacterized protein</fullName>
    </submittedName>
</protein>
<feature type="region of interest" description="Disordered" evidence="1">
    <location>
        <begin position="1"/>
        <end position="61"/>
    </location>
</feature>
<proteinExistence type="predicted"/>
<evidence type="ECO:0000256" key="1">
    <source>
        <dbReference type="SAM" id="MobiDB-lite"/>
    </source>
</evidence>
<dbReference type="EMBL" id="CM027681">
    <property type="protein sequence ID" value="KAG0543463.1"/>
    <property type="molecule type" value="Genomic_DNA"/>
</dbReference>
<accession>A0A921UTD3</accession>
<evidence type="ECO:0000313" key="3">
    <source>
        <dbReference type="Proteomes" id="UP000807115"/>
    </source>
</evidence>
<dbReference type="AlphaFoldDB" id="A0A921UTD3"/>
<evidence type="ECO:0000313" key="2">
    <source>
        <dbReference type="EMBL" id="KAG0543463.1"/>
    </source>
</evidence>
<reference evidence="2" key="2">
    <citation type="submission" date="2020-10" db="EMBL/GenBank/DDBJ databases">
        <authorList>
            <person name="Cooper E.A."/>
            <person name="Brenton Z.W."/>
            <person name="Flinn B.S."/>
            <person name="Jenkins J."/>
            <person name="Shu S."/>
            <person name="Flowers D."/>
            <person name="Luo F."/>
            <person name="Wang Y."/>
            <person name="Xia P."/>
            <person name="Barry K."/>
            <person name="Daum C."/>
            <person name="Lipzen A."/>
            <person name="Yoshinaga Y."/>
            <person name="Schmutz J."/>
            <person name="Saski C."/>
            <person name="Vermerris W."/>
            <person name="Kresovich S."/>
        </authorList>
    </citation>
    <scope>NUCLEOTIDE SEQUENCE</scope>
</reference>
<dbReference type="Proteomes" id="UP000807115">
    <property type="component" value="Chromosome 2"/>
</dbReference>
<comment type="caution">
    <text evidence="2">The sequence shown here is derived from an EMBL/GenBank/DDBJ whole genome shotgun (WGS) entry which is preliminary data.</text>
</comment>
<sequence length="112" mass="11746">MGRHSPSVSLDSTPLRRVPSASPQLSSIAAARPSPRLLLHRRHRATPAPPSPDSTDVGAADGSIFLPTLPRASAPRLCPHSIPQSILTAARFSSTLTNADPIPGAYTHGMAR</sequence>